<sequence>MDKTIFRSQVNGLKFDSYNPTTNHLLSSHQKSQFVQAETPTTKTARKAKVSIGTDDVEQELN</sequence>
<keyword evidence="3" id="KW-1185">Reference proteome</keyword>
<dbReference type="EMBL" id="PQVI01000086">
    <property type="protein sequence ID" value="POY42248.1"/>
    <property type="molecule type" value="Genomic_DNA"/>
</dbReference>
<evidence type="ECO:0000256" key="1">
    <source>
        <dbReference type="SAM" id="MobiDB-lite"/>
    </source>
</evidence>
<dbReference type="RefSeq" id="WP_103855453.1">
    <property type="nucleotide sequence ID" value="NZ_CBCSDH010000011.1"/>
</dbReference>
<accession>A0ABX4ZRX0</accession>
<gene>
    <name evidence="2" type="ORF">C3Z13_06960</name>
</gene>
<proteinExistence type="predicted"/>
<name>A0ABX4ZRX0_9PAST</name>
<feature type="compositionally biased region" description="Polar residues" evidence="1">
    <location>
        <begin position="29"/>
        <end position="43"/>
    </location>
</feature>
<protein>
    <submittedName>
        <fullName evidence="2">Uncharacterized protein</fullName>
    </submittedName>
</protein>
<organism evidence="2 3">
    <name type="scientific">Avibacterium endocarditidis</name>
    <dbReference type="NCBI Taxonomy" id="380674"/>
    <lineage>
        <taxon>Bacteria</taxon>
        <taxon>Pseudomonadati</taxon>
        <taxon>Pseudomonadota</taxon>
        <taxon>Gammaproteobacteria</taxon>
        <taxon>Pasteurellales</taxon>
        <taxon>Pasteurellaceae</taxon>
        <taxon>Avibacterium</taxon>
    </lineage>
</organism>
<dbReference type="Proteomes" id="UP000237229">
    <property type="component" value="Unassembled WGS sequence"/>
</dbReference>
<feature type="region of interest" description="Disordered" evidence="1">
    <location>
        <begin position="29"/>
        <end position="62"/>
    </location>
</feature>
<reference evidence="2 3" key="1">
    <citation type="submission" date="2018-02" db="EMBL/GenBank/DDBJ databases">
        <title>Classification genera of Pasteurellaceae by whole genome sequence comparison.</title>
        <authorList>
            <person name="Christensen H."/>
        </authorList>
    </citation>
    <scope>NUCLEOTIDE SEQUENCE [LARGE SCALE GENOMIC DNA]</scope>
    <source>
        <strain evidence="2 3">20186H4H1</strain>
    </source>
</reference>
<evidence type="ECO:0000313" key="2">
    <source>
        <dbReference type="EMBL" id="POY42248.1"/>
    </source>
</evidence>
<comment type="caution">
    <text evidence="2">The sequence shown here is derived from an EMBL/GenBank/DDBJ whole genome shotgun (WGS) entry which is preliminary data.</text>
</comment>
<evidence type="ECO:0000313" key="3">
    <source>
        <dbReference type="Proteomes" id="UP000237229"/>
    </source>
</evidence>